<proteinExistence type="predicted"/>
<evidence type="ECO:0000313" key="3">
    <source>
        <dbReference type="Proteomes" id="UP000789396"/>
    </source>
</evidence>
<evidence type="ECO:0000313" key="2">
    <source>
        <dbReference type="EMBL" id="CAG8607777.1"/>
    </source>
</evidence>
<dbReference type="EMBL" id="CAJVPZ010009315">
    <property type="protein sequence ID" value="CAG8607777.1"/>
    <property type="molecule type" value="Genomic_DNA"/>
</dbReference>
<feature type="region of interest" description="Disordered" evidence="1">
    <location>
        <begin position="64"/>
        <end position="116"/>
    </location>
</feature>
<protein>
    <submittedName>
        <fullName evidence="2">3790_t:CDS:1</fullName>
    </submittedName>
</protein>
<gene>
    <name evidence="2" type="ORF">RFULGI_LOCUS6857</name>
</gene>
<reference evidence="2" key="1">
    <citation type="submission" date="2021-06" db="EMBL/GenBank/DDBJ databases">
        <authorList>
            <person name="Kallberg Y."/>
            <person name="Tangrot J."/>
            <person name="Rosling A."/>
        </authorList>
    </citation>
    <scope>NUCLEOTIDE SEQUENCE</scope>
    <source>
        <strain evidence="2">IN212</strain>
    </source>
</reference>
<dbReference type="Proteomes" id="UP000789396">
    <property type="component" value="Unassembled WGS sequence"/>
</dbReference>
<evidence type="ECO:0000256" key="1">
    <source>
        <dbReference type="SAM" id="MobiDB-lite"/>
    </source>
</evidence>
<feature type="non-terminal residue" evidence="2">
    <location>
        <position position="116"/>
    </location>
</feature>
<feature type="compositionally biased region" description="Basic and acidic residues" evidence="1">
    <location>
        <begin position="66"/>
        <end position="78"/>
    </location>
</feature>
<comment type="caution">
    <text evidence="2">The sequence shown here is derived from an EMBL/GenBank/DDBJ whole genome shotgun (WGS) entry which is preliminary data.</text>
</comment>
<keyword evidence="3" id="KW-1185">Reference proteome</keyword>
<name>A0A9N9CN35_9GLOM</name>
<accession>A0A9N9CN35</accession>
<dbReference type="AlphaFoldDB" id="A0A9N9CN35"/>
<sequence length="116" mass="12897">NKDIHSGDKSCTDIEADELIDSYGNIQIDELDNAVVCPDPEWSSNVYKVIKPIHAPLQSVVLPEGIEDKNHKNIDKIEIPQLDSDTSNKSDSNGDDIDHSSKQPNNKTNEELDLTK</sequence>
<organism evidence="2 3">
    <name type="scientific">Racocetra fulgida</name>
    <dbReference type="NCBI Taxonomy" id="60492"/>
    <lineage>
        <taxon>Eukaryota</taxon>
        <taxon>Fungi</taxon>
        <taxon>Fungi incertae sedis</taxon>
        <taxon>Mucoromycota</taxon>
        <taxon>Glomeromycotina</taxon>
        <taxon>Glomeromycetes</taxon>
        <taxon>Diversisporales</taxon>
        <taxon>Gigasporaceae</taxon>
        <taxon>Racocetra</taxon>
    </lineage>
</organism>